<evidence type="ECO:0000256" key="3">
    <source>
        <dbReference type="ARBA" id="ARBA00022989"/>
    </source>
</evidence>
<dbReference type="SUPFAM" id="SSF90123">
    <property type="entry name" value="ABC transporter transmembrane region"/>
    <property type="match status" value="1"/>
</dbReference>
<evidence type="ECO:0000256" key="2">
    <source>
        <dbReference type="ARBA" id="ARBA00022692"/>
    </source>
</evidence>
<sequence>MTGPLTRFMAGADRKAWRPVMVFLVLGAITQGIGFATAVPIVDGLLGDGGRIAWGWTAVLVAVTVVHSVLHHRSVPMCNELGADLVVDVTRSIDRRVAALPNRSLRPEHADRLGTLSGYSVVVLMGLPAHVLRPLVAAVVTPLTVIVVIAFVEPLLAVVVAGGSLVVAVVTWLAIRLLVAAGDLDGAHWLDRIPARWSQTPPSRVVRLAAGDVLPWRLLELLNCVAVVACVALASGGTSPAMAVALIVLSVLMVRPMMEAVLLTSTVLNSHDVLRRIEPLTGTDDPVPTGMPWPAACDVEFAGVESAGVGTTVSFRLPANSTTAVVGAPDGLRLTLSDLLVGDALPTAGSVRIGGVEITDLAPDEVAARVARVSATSPDLTVTEAERLIETASEHATLALPKAQEELARLRDAVAAGTDLVEADRWRLALLRAVAQEPAVVIVDATAGASVMHDDGLVELLDVLRRDRTCWLLWGPGSAQPECDQVLVVDGGSVTPGTAEEGSRHIRVP</sequence>
<dbReference type="Gene3D" id="3.40.50.300">
    <property type="entry name" value="P-loop containing nucleotide triphosphate hydrolases"/>
    <property type="match status" value="1"/>
</dbReference>
<dbReference type="Proteomes" id="UP001519332">
    <property type="component" value="Unassembled WGS sequence"/>
</dbReference>
<organism evidence="7 8">
    <name type="scientific">Kibdelosporangium banguiense</name>
    <dbReference type="NCBI Taxonomy" id="1365924"/>
    <lineage>
        <taxon>Bacteria</taxon>
        <taxon>Bacillati</taxon>
        <taxon>Actinomycetota</taxon>
        <taxon>Actinomycetes</taxon>
        <taxon>Pseudonocardiales</taxon>
        <taxon>Pseudonocardiaceae</taxon>
        <taxon>Kibdelosporangium</taxon>
    </lineage>
</organism>
<dbReference type="EMBL" id="JAGINW010000001">
    <property type="protein sequence ID" value="MBP2329143.1"/>
    <property type="molecule type" value="Genomic_DNA"/>
</dbReference>
<proteinExistence type="predicted"/>
<dbReference type="PROSITE" id="PS50929">
    <property type="entry name" value="ABC_TM1F"/>
    <property type="match status" value="1"/>
</dbReference>
<dbReference type="RefSeq" id="WP_245378694.1">
    <property type="nucleotide sequence ID" value="NZ_JAGINW010000001.1"/>
</dbReference>
<evidence type="ECO:0000313" key="7">
    <source>
        <dbReference type="EMBL" id="MBP2329143.1"/>
    </source>
</evidence>
<evidence type="ECO:0000256" key="1">
    <source>
        <dbReference type="ARBA" id="ARBA00004651"/>
    </source>
</evidence>
<feature type="transmembrane region" description="Helical" evidence="5">
    <location>
        <begin position="53"/>
        <end position="70"/>
    </location>
</feature>
<dbReference type="Gene3D" id="1.20.1560.10">
    <property type="entry name" value="ABC transporter type 1, transmembrane domain"/>
    <property type="match status" value="1"/>
</dbReference>
<keyword evidence="4 5" id="KW-0472">Membrane</keyword>
<protein>
    <submittedName>
        <fullName evidence="7">ABC-type transport system involved in cytochrome bd biosynthesis fused ATPase/permease subunit</fullName>
    </submittedName>
</protein>
<keyword evidence="8" id="KW-1185">Reference proteome</keyword>
<comment type="subcellular location">
    <subcellularLocation>
        <location evidence="1">Cell membrane</location>
        <topology evidence="1">Multi-pass membrane protein</topology>
    </subcellularLocation>
</comment>
<keyword evidence="3 5" id="KW-1133">Transmembrane helix</keyword>
<evidence type="ECO:0000259" key="6">
    <source>
        <dbReference type="PROSITE" id="PS50929"/>
    </source>
</evidence>
<accession>A0ABS4TXP6</accession>
<feature type="domain" description="ABC transmembrane type-1" evidence="6">
    <location>
        <begin position="20"/>
        <end position="178"/>
    </location>
</feature>
<dbReference type="InterPro" id="IPR011527">
    <property type="entry name" value="ABC1_TM_dom"/>
</dbReference>
<keyword evidence="2 5" id="KW-0812">Transmembrane</keyword>
<evidence type="ECO:0000313" key="8">
    <source>
        <dbReference type="Proteomes" id="UP001519332"/>
    </source>
</evidence>
<name>A0ABS4TXP6_9PSEU</name>
<dbReference type="InterPro" id="IPR036640">
    <property type="entry name" value="ABC1_TM_sf"/>
</dbReference>
<comment type="caution">
    <text evidence="7">The sequence shown here is derived from an EMBL/GenBank/DDBJ whole genome shotgun (WGS) entry which is preliminary data.</text>
</comment>
<dbReference type="SUPFAM" id="SSF52540">
    <property type="entry name" value="P-loop containing nucleoside triphosphate hydrolases"/>
    <property type="match status" value="1"/>
</dbReference>
<gene>
    <name evidence="7" type="ORF">JOF56_009528</name>
</gene>
<feature type="transmembrane region" description="Helical" evidence="5">
    <location>
        <begin position="225"/>
        <end position="254"/>
    </location>
</feature>
<dbReference type="InterPro" id="IPR027417">
    <property type="entry name" value="P-loop_NTPase"/>
</dbReference>
<evidence type="ECO:0000256" key="5">
    <source>
        <dbReference type="SAM" id="Phobius"/>
    </source>
</evidence>
<feature type="transmembrane region" description="Helical" evidence="5">
    <location>
        <begin position="20"/>
        <end position="41"/>
    </location>
</feature>
<feature type="transmembrane region" description="Helical" evidence="5">
    <location>
        <begin position="159"/>
        <end position="179"/>
    </location>
</feature>
<reference evidence="7 8" key="1">
    <citation type="submission" date="2021-03" db="EMBL/GenBank/DDBJ databases">
        <title>Sequencing the genomes of 1000 actinobacteria strains.</title>
        <authorList>
            <person name="Klenk H.-P."/>
        </authorList>
    </citation>
    <scope>NUCLEOTIDE SEQUENCE [LARGE SCALE GENOMIC DNA]</scope>
    <source>
        <strain evidence="7 8">DSM 46670</strain>
    </source>
</reference>
<evidence type="ECO:0000256" key="4">
    <source>
        <dbReference type="ARBA" id="ARBA00023136"/>
    </source>
</evidence>
<feature type="transmembrane region" description="Helical" evidence="5">
    <location>
        <begin position="135"/>
        <end position="152"/>
    </location>
</feature>